<dbReference type="Pfam" id="PF16884">
    <property type="entry name" value="ADH_N_2"/>
    <property type="match status" value="1"/>
</dbReference>
<dbReference type="EMBL" id="FPAT01000001">
    <property type="protein sequence ID" value="SFT33235.1"/>
    <property type="molecule type" value="Genomic_DNA"/>
</dbReference>
<dbReference type="InterPro" id="IPR036291">
    <property type="entry name" value="NAD(P)-bd_dom_sf"/>
</dbReference>
<dbReference type="PANTHER" id="PTHR43205">
    <property type="entry name" value="PROSTAGLANDIN REDUCTASE"/>
    <property type="match status" value="1"/>
</dbReference>
<evidence type="ECO:0000313" key="3">
    <source>
        <dbReference type="EMBL" id="SFT33235.1"/>
    </source>
</evidence>
<dbReference type="PANTHER" id="PTHR43205:SF7">
    <property type="entry name" value="PROSTAGLANDIN REDUCTASE 1"/>
    <property type="match status" value="1"/>
</dbReference>
<dbReference type="CDD" id="cd05288">
    <property type="entry name" value="PGDH"/>
    <property type="match status" value="1"/>
</dbReference>
<evidence type="ECO:0000256" key="1">
    <source>
        <dbReference type="ARBA" id="ARBA00023002"/>
    </source>
</evidence>
<keyword evidence="4" id="KW-1185">Reference proteome</keyword>
<dbReference type="InterPro" id="IPR045010">
    <property type="entry name" value="MDR_fam"/>
</dbReference>
<evidence type="ECO:0000259" key="2">
    <source>
        <dbReference type="SMART" id="SM00829"/>
    </source>
</evidence>
<dbReference type="InterPro" id="IPR041694">
    <property type="entry name" value="ADH_N_2"/>
</dbReference>
<proteinExistence type="predicted"/>
<organism evidence="3 4">
    <name type="scientific">Actinopolyspora righensis</name>
    <dbReference type="NCBI Taxonomy" id="995060"/>
    <lineage>
        <taxon>Bacteria</taxon>
        <taxon>Bacillati</taxon>
        <taxon>Actinomycetota</taxon>
        <taxon>Actinomycetes</taxon>
        <taxon>Actinopolysporales</taxon>
        <taxon>Actinopolysporaceae</taxon>
        <taxon>Actinopolyspora</taxon>
        <taxon>Actinopolyspora alba group</taxon>
    </lineage>
</organism>
<dbReference type="AlphaFoldDB" id="A0A1I6X4G0"/>
<dbReference type="GO" id="GO:0016628">
    <property type="term" value="F:oxidoreductase activity, acting on the CH-CH group of donors, NAD or NADP as acceptor"/>
    <property type="evidence" value="ECO:0007669"/>
    <property type="project" value="InterPro"/>
</dbReference>
<sequence>MPAEPNREVHLGEATGMPLTSEHFRVITTAVPRPGTGEVLVRNRLMAVTAAMCTMMVAEELPIPSYRRGSPLWGAAIGEVVAAGPASDIEPGALVKHGLGWRDYALLKTTAVESIEPTDAHAPGALLSHGAPAWAALRRVARVGNGDTVFVSGAAGGLGTLAGQIARHLGAKRVLGSTGSPEKADRLRRELGYDELVMRNETTVTNQLRLAAPEGLDVVCDTVGGEQLEAAVENANTGARVALLGALSGQLGGDGLSAPTRLDSALLIRRRMEIRGVSLRDHADAEREWTRVFVDGLTEGAFSFPHTRLYGLERAPEALRELVAGEHMGTVLVEL</sequence>
<dbReference type="Gene3D" id="3.90.180.10">
    <property type="entry name" value="Medium-chain alcohol dehydrogenases, catalytic domain"/>
    <property type="match status" value="1"/>
</dbReference>
<reference evidence="4" key="1">
    <citation type="submission" date="2016-10" db="EMBL/GenBank/DDBJ databases">
        <authorList>
            <person name="Varghese N."/>
            <person name="Submissions S."/>
        </authorList>
    </citation>
    <scope>NUCLEOTIDE SEQUENCE [LARGE SCALE GENOMIC DNA]</scope>
    <source>
        <strain evidence="4">DSM 45501</strain>
    </source>
</reference>
<dbReference type="InterPro" id="IPR020843">
    <property type="entry name" value="ER"/>
</dbReference>
<name>A0A1I6X4G0_9ACTN</name>
<accession>A0A1I6X4G0</accession>
<dbReference type="STRING" id="995060.SAMN04487904_101171"/>
<feature type="domain" description="Enoyl reductase (ER)" evidence="2">
    <location>
        <begin position="16"/>
        <end position="333"/>
    </location>
</feature>
<evidence type="ECO:0000313" key="4">
    <source>
        <dbReference type="Proteomes" id="UP000199165"/>
    </source>
</evidence>
<dbReference type="SUPFAM" id="SSF51735">
    <property type="entry name" value="NAD(P)-binding Rossmann-fold domains"/>
    <property type="match status" value="1"/>
</dbReference>
<dbReference type="InterPro" id="IPR013149">
    <property type="entry name" value="ADH-like_C"/>
</dbReference>
<dbReference type="SUPFAM" id="SSF50129">
    <property type="entry name" value="GroES-like"/>
    <property type="match status" value="1"/>
</dbReference>
<keyword evidence="1" id="KW-0560">Oxidoreductase</keyword>
<dbReference type="Pfam" id="PF00107">
    <property type="entry name" value="ADH_zinc_N"/>
    <property type="match status" value="1"/>
</dbReference>
<dbReference type="Proteomes" id="UP000199165">
    <property type="component" value="Unassembled WGS sequence"/>
</dbReference>
<dbReference type="Gene3D" id="3.40.50.720">
    <property type="entry name" value="NAD(P)-binding Rossmann-like Domain"/>
    <property type="match status" value="1"/>
</dbReference>
<dbReference type="SMART" id="SM00829">
    <property type="entry name" value="PKS_ER"/>
    <property type="match status" value="1"/>
</dbReference>
<protein>
    <recommendedName>
        <fullName evidence="2">Enoyl reductase (ER) domain-containing protein</fullName>
    </recommendedName>
</protein>
<gene>
    <name evidence="3" type="ORF">SAMN04487904_101171</name>
</gene>
<dbReference type="InterPro" id="IPR011032">
    <property type="entry name" value="GroES-like_sf"/>
</dbReference>